<evidence type="ECO:0000313" key="7">
    <source>
        <dbReference type="Proteomes" id="UP001391051"/>
    </source>
</evidence>
<evidence type="ECO:0000256" key="1">
    <source>
        <dbReference type="ARBA" id="ARBA00004141"/>
    </source>
</evidence>
<evidence type="ECO:0000256" key="5">
    <source>
        <dbReference type="SAM" id="Phobius"/>
    </source>
</evidence>
<organism evidence="6 7">
    <name type="scientific">Apiospora aurea</name>
    <dbReference type="NCBI Taxonomy" id="335848"/>
    <lineage>
        <taxon>Eukaryota</taxon>
        <taxon>Fungi</taxon>
        <taxon>Dikarya</taxon>
        <taxon>Ascomycota</taxon>
        <taxon>Pezizomycotina</taxon>
        <taxon>Sordariomycetes</taxon>
        <taxon>Xylariomycetidae</taxon>
        <taxon>Amphisphaeriales</taxon>
        <taxon>Apiosporaceae</taxon>
        <taxon>Apiospora</taxon>
    </lineage>
</organism>
<evidence type="ECO:0008006" key="8">
    <source>
        <dbReference type="Google" id="ProtNLM"/>
    </source>
</evidence>
<feature type="transmembrane region" description="Helical" evidence="5">
    <location>
        <begin position="458"/>
        <end position="479"/>
    </location>
</feature>
<dbReference type="PANTHER" id="PTHR23507">
    <property type="entry name" value="ZGC:174356"/>
    <property type="match status" value="1"/>
</dbReference>
<name>A0ABR1QL60_9PEZI</name>
<evidence type="ECO:0000256" key="4">
    <source>
        <dbReference type="ARBA" id="ARBA00023136"/>
    </source>
</evidence>
<dbReference type="Proteomes" id="UP001391051">
    <property type="component" value="Unassembled WGS sequence"/>
</dbReference>
<dbReference type="EMBL" id="JAQQWE010000004">
    <property type="protein sequence ID" value="KAK7957358.1"/>
    <property type="molecule type" value="Genomic_DNA"/>
</dbReference>
<protein>
    <recommendedName>
        <fullName evidence="8">Major facilitator superfamily transporter</fullName>
    </recommendedName>
</protein>
<dbReference type="Pfam" id="PF07690">
    <property type="entry name" value="MFS_1"/>
    <property type="match status" value="1"/>
</dbReference>
<dbReference type="InterPro" id="IPR036259">
    <property type="entry name" value="MFS_trans_sf"/>
</dbReference>
<dbReference type="SUPFAM" id="SSF103473">
    <property type="entry name" value="MFS general substrate transporter"/>
    <property type="match status" value="2"/>
</dbReference>
<comment type="subcellular location">
    <subcellularLocation>
        <location evidence="1">Membrane</location>
        <topology evidence="1">Multi-pass membrane protein</topology>
    </subcellularLocation>
</comment>
<reference evidence="6 7" key="1">
    <citation type="submission" date="2023-01" db="EMBL/GenBank/DDBJ databases">
        <title>Analysis of 21 Apiospora genomes using comparative genomics revels a genus with tremendous synthesis potential of carbohydrate active enzymes and secondary metabolites.</title>
        <authorList>
            <person name="Sorensen T."/>
        </authorList>
    </citation>
    <scope>NUCLEOTIDE SEQUENCE [LARGE SCALE GENOMIC DNA]</scope>
    <source>
        <strain evidence="6 7">CBS 24483</strain>
    </source>
</reference>
<gene>
    <name evidence="6" type="ORF">PG986_006580</name>
</gene>
<feature type="transmembrane region" description="Helical" evidence="5">
    <location>
        <begin position="190"/>
        <end position="210"/>
    </location>
</feature>
<dbReference type="RefSeq" id="XP_066702664.1">
    <property type="nucleotide sequence ID" value="XM_066842802.1"/>
</dbReference>
<comment type="caution">
    <text evidence="6">The sequence shown here is derived from an EMBL/GenBank/DDBJ whole genome shotgun (WGS) entry which is preliminary data.</text>
</comment>
<feature type="transmembrane region" description="Helical" evidence="5">
    <location>
        <begin position="285"/>
        <end position="309"/>
    </location>
</feature>
<sequence length="567" mass="61587">MTAADERSPLLPEAKRNKTKNNAVSRLWSRVWSAPNRVVFAGFLITLSFSVTQVPLFYMFHIMECDVFYSKHPPFDGPGERCSRNEIAAGTATQFSILGMSTTFCGTLNLFFSGWLVKRYGPRLALMLQTTIPAIRVLLQILGVQAGGEAGIMIIQTTQLVTVFGGPAGYILVVNTIAGEVVEPLQRTALFGRLQGMIMLGMSLGLWVGGMIGDRYGIQSPFLTAFCLFCCASVYARLALPYISPESLTDGKKSDTKGVSGFLAPLRVLAPQRLQLHCGQIRKHYGVFFLCCGIFLGVVSIATDLHLLFASELTRDLKVATGYAPILIQMYATAEFGFTQADNGYLMAGNALMRAFFLIIIFPRIIAAGRKWFARSATENMTTQRDPETPGEIPIDPRQFEAPSAGQSEEEPVALAEITDPAVEKLASQFDLLFLRWSLVVDGLLTAVTAFATQGWHVYIAAFILPFGSGSAPAAKGVITEMCPKSQRADALNAVTLVENIARLATLGLFGFVFAALSEIGKSYLTFFCNAAIAVLGMGVLLFSHFPPNESTLVEEEHEGEDGEAAV</sequence>
<feature type="transmembrane region" description="Helical" evidence="5">
    <location>
        <begin position="524"/>
        <end position="543"/>
    </location>
</feature>
<feature type="transmembrane region" description="Helical" evidence="5">
    <location>
        <begin position="150"/>
        <end position="178"/>
    </location>
</feature>
<evidence type="ECO:0000256" key="2">
    <source>
        <dbReference type="ARBA" id="ARBA00022692"/>
    </source>
</evidence>
<keyword evidence="7" id="KW-1185">Reference proteome</keyword>
<dbReference type="InterPro" id="IPR011701">
    <property type="entry name" value="MFS"/>
</dbReference>
<dbReference type="Gene3D" id="1.20.1250.20">
    <property type="entry name" value="MFS general substrate transporter like domains"/>
    <property type="match status" value="2"/>
</dbReference>
<feature type="transmembrane region" description="Helical" evidence="5">
    <location>
        <begin position="222"/>
        <end position="243"/>
    </location>
</feature>
<dbReference type="GeneID" id="92075864"/>
<keyword evidence="2 5" id="KW-0812">Transmembrane</keyword>
<keyword evidence="4 5" id="KW-0472">Membrane</keyword>
<feature type="transmembrane region" description="Helical" evidence="5">
    <location>
        <begin position="345"/>
        <end position="366"/>
    </location>
</feature>
<feature type="transmembrane region" description="Helical" evidence="5">
    <location>
        <begin position="500"/>
        <end position="518"/>
    </location>
</feature>
<keyword evidence="3 5" id="KW-1133">Transmembrane helix</keyword>
<dbReference type="PANTHER" id="PTHR23507:SF13">
    <property type="entry name" value="MFS GENERAL SUBSTRATE TRANSPORTER"/>
    <property type="match status" value="1"/>
</dbReference>
<feature type="transmembrane region" description="Helical" evidence="5">
    <location>
        <begin position="95"/>
        <end position="117"/>
    </location>
</feature>
<proteinExistence type="predicted"/>
<evidence type="ECO:0000256" key="3">
    <source>
        <dbReference type="ARBA" id="ARBA00022989"/>
    </source>
</evidence>
<accession>A0ABR1QL60</accession>
<evidence type="ECO:0000313" key="6">
    <source>
        <dbReference type="EMBL" id="KAK7957358.1"/>
    </source>
</evidence>
<feature type="transmembrane region" description="Helical" evidence="5">
    <location>
        <begin position="38"/>
        <end position="60"/>
    </location>
</feature>